<comment type="caution">
    <text evidence="3">The sequence shown here is derived from an EMBL/GenBank/DDBJ whole genome shotgun (WGS) entry which is preliminary data.</text>
</comment>
<organism evidence="3 4">
    <name type="scientific">Salipiger mangrovisoli</name>
    <dbReference type="NCBI Taxonomy" id="2865933"/>
    <lineage>
        <taxon>Bacteria</taxon>
        <taxon>Pseudomonadati</taxon>
        <taxon>Pseudomonadota</taxon>
        <taxon>Alphaproteobacteria</taxon>
        <taxon>Rhodobacterales</taxon>
        <taxon>Roseobacteraceae</taxon>
        <taxon>Salipiger</taxon>
    </lineage>
</organism>
<accession>A0ABR9WZR0</accession>
<feature type="transmembrane region" description="Helical" evidence="2">
    <location>
        <begin position="46"/>
        <end position="67"/>
    </location>
</feature>
<sequence>MNHNNNEPVKGRRISSGGGFVIACLSGLIGIVAGIVLWNAGAHPLVVLLAYLMIPAAMILALFLLSARRAKSGPARSDKEQIAMRPGHGSGQL</sequence>
<keyword evidence="2" id="KW-0812">Transmembrane</keyword>
<feature type="region of interest" description="Disordered" evidence="1">
    <location>
        <begin position="73"/>
        <end position="93"/>
    </location>
</feature>
<proteinExistence type="predicted"/>
<name>A0ABR9WZR0_9RHOB</name>
<evidence type="ECO:0000256" key="2">
    <source>
        <dbReference type="SAM" id="Phobius"/>
    </source>
</evidence>
<keyword evidence="2" id="KW-0472">Membrane</keyword>
<evidence type="ECO:0000313" key="3">
    <source>
        <dbReference type="EMBL" id="MBE9636793.1"/>
    </source>
</evidence>
<reference evidence="3 4" key="1">
    <citation type="journal article" date="2021" name="Int. J. Syst. Evol. Microbiol.">
        <title>Salipiger mangrovisoli sp. nov., isolated from mangrove soil and the proposal for the reclassification of Paraphaeobacter pallidus as Salipiger pallidus comb. nov.</title>
        <authorList>
            <person name="Du J."/>
            <person name="Liu Y."/>
            <person name="Pei T."/>
            <person name="Deng M.R."/>
            <person name="Zhu H."/>
        </authorList>
    </citation>
    <scope>NUCLEOTIDE SEQUENCE [LARGE SCALE GENOMIC DNA]</scope>
    <source>
        <strain evidence="3 4">6D45A</strain>
    </source>
</reference>
<keyword evidence="2" id="KW-1133">Transmembrane helix</keyword>
<evidence type="ECO:0000313" key="4">
    <source>
        <dbReference type="Proteomes" id="UP000607796"/>
    </source>
</evidence>
<feature type="transmembrane region" description="Helical" evidence="2">
    <location>
        <begin position="20"/>
        <end position="40"/>
    </location>
</feature>
<gene>
    <name evidence="3" type="ORF">IQ782_08095</name>
</gene>
<dbReference type="Proteomes" id="UP000607796">
    <property type="component" value="Unassembled WGS sequence"/>
</dbReference>
<evidence type="ECO:0000256" key="1">
    <source>
        <dbReference type="SAM" id="MobiDB-lite"/>
    </source>
</evidence>
<protein>
    <submittedName>
        <fullName evidence="3">Uncharacterized protein</fullName>
    </submittedName>
</protein>
<keyword evidence="4" id="KW-1185">Reference proteome</keyword>
<dbReference type="RefSeq" id="WP_194134119.1">
    <property type="nucleotide sequence ID" value="NZ_JADFFK010000005.1"/>
</dbReference>
<dbReference type="EMBL" id="JADFFK010000005">
    <property type="protein sequence ID" value="MBE9636793.1"/>
    <property type="molecule type" value="Genomic_DNA"/>
</dbReference>